<sequence length="111" mass="12402">RVLLVQRAPHDSMPLRWEVPGGGCDEEDPSILYSCARELFEETGLKAVGVGPLVRGGLGGQFFRSRSGKLVCKFQFVVAVDLDAGLRVKLDPNEHFAYIWATEEEVRRKEV</sequence>
<gene>
    <name evidence="2" type="ORF">B0I36DRAFT_210588</name>
</gene>
<feature type="non-terminal residue" evidence="2">
    <location>
        <position position="1"/>
    </location>
</feature>
<dbReference type="PANTHER" id="PTHR43736:SF1">
    <property type="entry name" value="DIHYDRONEOPTERIN TRIPHOSPHATE DIPHOSPHATASE"/>
    <property type="match status" value="1"/>
</dbReference>
<reference evidence="2" key="1">
    <citation type="journal article" date="2021" name="Nat. Commun.">
        <title>Genetic determinants of endophytism in the Arabidopsis root mycobiome.</title>
        <authorList>
            <person name="Mesny F."/>
            <person name="Miyauchi S."/>
            <person name="Thiergart T."/>
            <person name="Pickel B."/>
            <person name="Atanasova L."/>
            <person name="Karlsson M."/>
            <person name="Huettel B."/>
            <person name="Barry K.W."/>
            <person name="Haridas S."/>
            <person name="Chen C."/>
            <person name="Bauer D."/>
            <person name="Andreopoulos W."/>
            <person name="Pangilinan J."/>
            <person name="LaButti K."/>
            <person name="Riley R."/>
            <person name="Lipzen A."/>
            <person name="Clum A."/>
            <person name="Drula E."/>
            <person name="Henrissat B."/>
            <person name="Kohler A."/>
            <person name="Grigoriev I.V."/>
            <person name="Martin F.M."/>
            <person name="Hacquard S."/>
        </authorList>
    </citation>
    <scope>NUCLEOTIDE SEQUENCE</scope>
    <source>
        <strain evidence="2">MPI-CAGE-CH-0230</strain>
    </source>
</reference>
<dbReference type="InterPro" id="IPR015797">
    <property type="entry name" value="NUDIX_hydrolase-like_dom_sf"/>
</dbReference>
<dbReference type="RefSeq" id="XP_046005420.1">
    <property type="nucleotide sequence ID" value="XM_046148905.1"/>
</dbReference>
<dbReference type="OrthoDB" id="276276at2759"/>
<dbReference type="GeneID" id="70178451"/>
<comment type="caution">
    <text evidence="2">The sequence shown here is derived from an EMBL/GenBank/DDBJ whole genome shotgun (WGS) entry which is preliminary data.</text>
</comment>
<accession>A0A9P8XS81</accession>
<feature type="non-terminal residue" evidence="2">
    <location>
        <position position="111"/>
    </location>
</feature>
<evidence type="ECO:0000313" key="2">
    <source>
        <dbReference type="EMBL" id="KAH7014453.1"/>
    </source>
</evidence>
<dbReference type="Proteomes" id="UP000756346">
    <property type="component" value="Unassembled WGS sequence"/>
</dbReference>
<name>A0A9P8XS81_9PEZI</name>
<evidence type="ECO:0000259" key="1">
    <source>
        <dbReference type="PROSITE" id="PS51462"/>
    </source>
</evidence>
<dbReference type="Pfam" id="PF00293">
    <property type="entry name" value="NUDIX"/>
    <property type="match status" value="1"/>
</dbReference>
<dbReference type="Gene3D" id="3.90.79.10">
    <property type="entry name" value="Nucleoside Triphosphate Pyrophosphohydrolase"/>
    <property type="match status" value="1"/>
</dbReference>
<dbReference type="InterPro" id="IPR000086">
    <property type="entry name" value="NUDIX_hydrolase_dom"/>
</dbReference>
<dbReference type="GO" id="GO:0016787">
    <property type="term" value="F:hydrolase activity"/>
    <property type="evidence" value="ECO:0007669"/>
    <property type="project" value="UniProtKB-KW"/>
</dbReference>
<dbReference type="AlphaFoldDB" id="A0A9P8XS81"/>
<feature type="domain" description="Nudix hydrolase" evidence="1">
    <location>
        <begin position="1"/>
        <end position="111"/>
    </location>
</feature>
<keyword evidence="2" id="KW-0378">Hydrolase</keyword>
<keyword evidence="3" id="KW-1185">Reference proteome</keyword>
<organism evidence="2 3">
    <name type="scientific">Microdochium trichocladiopsis</name>
    <dbReference type="NCBI Taxonomy" id="1682393"/>
    <lineage>
        <taxon>Eukaryota</taxon>
        <taxon>Fungi</taxon>
        <taxon>Dikarya</taxon>
        <taxon>Ascomycota</taxon>
        <taxon>Pezizomycotina</taxon>
        <taxon>Sordariomycetes</taxon>
        <taxon>Xylariomycetidae</taxon>
        <taxon>Xylariales</taxon>
        <taxon>Microdochiaceae</taxon>
        <taxon>Microdochium</taxon>
    </lineage>
</organism>
<proteinExistence type="predicted"/>
<evidence type="ECO:0000313" key="3">
    <source>
        <dbReference type="Proteomes" id="UP000756346"/>
    </source>
</evidence>
<dbReference type="SUPFAM" id="SSF55811">
    <property type="entry name" value="Nudix"/>
    <property type="match status" value="1"/>
</dbReference>
<dbReference type="CDD" id="cd02883">
    <property type="entry name" value="NUDIX_Hydrolase"/>
    <property type="match status" value="1"/>
</dbReference>
<protein>
    <submittedName>
        <fullName evidence="2">NUDIX hydrolase domain-like protein</fullName>
    </submittedName>
</protein>
<dbReference type="EMBL" id="JAGTJQ010000013">
    <property type="protein sequence ID" value="KAH7014453.1"/>
    <property type="molecule type" value="Genomic_DNA"/>
</dbReference>
<dbReference type="PROSITE" id="PS51462">
    <property type="entry name" value="NUDIX"/>
    <property type="match status" value="1"/>
</dbReference>
<dbReference type="PANTHER" id="PTHR43736">
    <property type="entry name" value="ADP-RIBOSE PYROPHOSPHATASE"/>
    <property type="match status" value="1"/>
</dbReference>